<sequence length="111" mass="11725">MFLSCPFSFSTSSFTLRDLGALGFLSAFGLETLGLETLGLETLGLETLGLDSPGLAARLVTGFMSVASPFFLLPLPLVFSSGSHSSGSSSLTGLSSLQYIYMLLFFNVTFC</sequence>
<name>A0A7J6B579_AMEME</name>
<keyword evidence="2" id="KW-1185">Reference proteome</keyword>
<evidence type="ECO:0000313" key="1">
    <source>
        <dbReference type="EMBL" id="KAF4090150.1"/>
    </source>
</evidence>
<reference evidence="1 2" key="1">
    <citation type="submission" date="2020-02" db="EMBL/GenBank/DDBJ databases">
        <title>A chromosome-scale genome assembly of the black bullhead catfish (Ameiurus melas).</title>
        <authorList>
            <person name="Wen M."/>
            <person name="Zham M."/>
            <person name="Cabau C."/>
            <person name="Klopp C."/>
            <person name="Donnadieu C."/>
            <person name="Roques C."/>
            <person name="Bouchez O."/>
            <person name="Lampietro C."/>
            <person name="Jouanno E."/>
            <person name="Herpin A."/>
            <person name="Louis A."/>
            <person name="Berthelot C."/>
            <person name="Parey E."/>
            <person name="Roest-Crollius H."/>
            <person name="Braasch I."/>
            <person name="Postlethwait J."/>
            <person name="Robinson-Rechavi M."/>
            <person name="Echchiki A."/>
            <person name="Begum T."/>
            <person name="Montfort J."/>
            <person name="Schartl M."/>
            <person name="Bobe J."/>
            <person name="Guiguen Y."/>
        </authorList>
    </citation>
    <scope>NUCLEOTIDE SEQUENCE [LARGE SCALE GENOMIC DNA]</scope>
    <source>
        <strain evidence="1">M_S1</strain>
        <tissue evidence="1">Blood</tissue>
    </source>
</reference>
<dbReference type="Proteomes" id="UP000593565">
    <property type="component" value="Unassembled WGS sequence"/>
</dbReference>
<organism evidence="1 2">
    <name type="scientific">Ameiurus melas</name>
    <name type="common">Black bullhead</name>
    <name type="synonym">Silurus melas</name>
    <dbReference type="NCBI Taxonomy" id="219545"/>
    <lineage>
        <taxon>Eukaryota</taxon>
        <taxon>Metazoa</taxon>
        <taxon>Chordata</taxon>
        <taxon>Craniata</taxon>
        <taxon>Vertebrata</taxon>
        <taxon>Euteleostomi</taxon>
        <taxon>Actinopterygii</taxon>
        <taxon>Neopterygii</taxon>
        <taxon>Teleostei</taxon>
        <taxon>Ostariophysi</taxon>
        <taxon>Siluriformes</taxon>
        <taxon>Ictaluridae</taxon>
        <taxon>Ameiurus</taxon>
    </lineage>
</organism>
<comment type="caution">
    <text evidence="1">The sequence shown here is derived from an EMBL/GenBank/DDBJ whole genome shotgun (WGS) entry which is preliminary data.</text>
</comment>
<dbReference type="EMBL" id="JAAGNN010000004">
    <property type="protein sequence ID" value="KAF4090150.1"/>
    <property type="molecule type" value="Genomic_DNA"/>
</dbReference>
<evidence type="ECO:0000313" key="2">
    <source>
        <dbReference type="Proteomes" id="UP000593565"/>
    </source>
</evidence>
<protein>
    <submittedName>
        <fullName evidence="1">Uncharacterized protein</fullName>
    </submittedName>
</protein>
<gene>
    <name evidence="1" type="ORF">AMELA_G00048650</name>
</gene>
<accession>A0A7J6B579</accession>
<proteinExistence type="predicted"/>
<dbReference type="AlphaFoldDB" id="A0A7J6B579"/>